<evidence type="ECO:0000313" key="9">
    <source>
        <dbReference type="Proteomes" id="UP001165060"/>
    </source>
</evidence>
<dbReference type="PROSITE" id="PS50005">
    <property type="entry name" value="TPR"/>
    <property type="match status" value="1"/>
</dbReference>
<evidence type="ECO:0000313" key="8">
    <source>
        <dbReference type="EMBL" id="GMI23495.1"/>
    </source>
</evidence>
<protein>
    <recommendedName>
        <fullName evidence="5">Tetratricopeptide repeat protein 29</fullName>
    </recommendedName>
</protein>
<evidence type="ECO:0000256" key="7">
    <source>
        <dbReference type="SAM" id="MobiDB-lite"/>
    </source>
</evidence>
<keyword evidence="9" id="KW-1185">Reference proteome</keyword>
<keyword evidence="2" id="KW-0963">Cytoplasm</keyword>
<dbReference type="Pfam" id="PF13181">
    <property type="entry name" value="TPR_8"/>
    <property type="match status" value="1"/>
</dbReference>
<dbReference type="Pfam" id="PF13176">
    <property type="entry name" value="TPR_7"/>
    <property type="match status" value="1"/>
</dbReference>
<dbReference type="InterPro" id="IPR019734">
    <property type="entry name" value="TPR_rpt"/>
</dbReference>
<keyword evidence="3" id="KW-0677">Repeat</keyword>
<dbReference type="InterPro" id="IPR011990">
    <property type="entry name" value="TPR-like_helical_dom_sf"/>
</dbReference>
<feature type="repeat" description="TPR" evidence="6">
    <location>
        <begin position="368"/>
        <end position="401"/>
    </location>
</feature>
<dbReference type="EMBL" id="BRYB01002660">
    <property type="protein sequence ID" value="GMI23495.1"/>
    <property type="molecule type" value="Genomic_DNA"/>
</dbReference>
<dbReference type="Gene3D" id="1.25.40.10">
    <property type="entry name" value="Tetratricopeptide repeat domain"/>
    <property type="match status" value="1"/>
</dbReference>
<name>A0ABQ6MCG6_9STRA</name>
<evidence type="ECO:0000256" key="3">
    <source>
        <dbReference type="ARBA" id="ARBA00022737"/>
    </source>
</evidence>
<evidence type="ECO:0000256" key="2">
    <source>
        <dbReference type="ARBA" id="ARBA00022490"/>
    </source>
</evidence>
<keyword evidence="4 6" id="KW-0802">TPR repeat</keyword>
<accession>A0ABQ6MCG6</accession>
<feature type="compositionally biased region" description="Low complexity" evidence="7">
    <location>
        <begin position="7"/>
        <end position="21"/>
    </location>
</feature>
<feature type="compositionally biased region" description="Basic residues" evidence="7">
    <location>
        <begin position="24"/>
        <end position="34"/>
    </location>
</feature>
<evidence type="ECO:0000256" key="1">
    <source>
        <dbReference type="ARBA" id="ARBA00004496"/>
    </source>
</evidence>
<evidence type="ECO:0000256" key="5">
    <source>
        <dbReference type="ARBA" id="ARBA00040665"/>
    </source>
</evidence>
<comment type="caution">
    <text evidence="8">The sequence shown here is derived from an EMBL/GenBank/DDBJ whole genome shotgun (WGS) entry which is preliminary data.</text>
</comment>
<feature type="compositionally biased region" description="Low complexity" evidence="7">
    <location>
        <begin position="58"/>
        <end position="69"/>
    </location>
</feature>
<dbReference type="SMART" id="SM00028">
    <property type="entry name" value="TPR"/>
    <property type="match status" value="3"/>
</dbReference>
<dbReference type="SUPFAM" id="SSF48452">
    <property type="entry name" value="TPR-like"/>
    <property type="match status" value="1"/>
</dbReference>
<dbReference type="PANTHER" id="PTHR46630">
    <property type="entry name" value="TETRATRICOPEPTIDE REPEAT PROTEIN 29"/>
    <property type="match status" value="1"/>
</dbReference>
<proteinExistence type="predicted"/>
<reference evidence="8 9" key="1">
    <citation type="journal article" date="2023" name="Commun. Biol.">
        <title>Genome analysis of Parmales, the sister group of diatoms, reveals the evolutionary specialization of diatoms from phago-mixotrophs to photoautotrophs.</title>
        <authorList>
            <person name="Ban H."/>
            <person name="Sato S."/>
            <person name="Yoshikawa S."/>
            <person name="Yamada K."/>
            <person name="Nakamura Y."/>
            <person name="Ichinomiya M."/>
            <person name="Sato N."/>
            <person name="Blanc-Mathieu R."/>
            <person name="Endo H."/>
            <person name="Kuwata A."/>
            <person name="Ogata H."/>
        </authorList>
    </citation>
    <scope>NUCLEOTIDE SEQUENCE [LARGE SCALE GENOMIC DNA]</scope>
</reference>
<sequence length="456" mass="49341">MSRSQFSSSMGAPSGPAPMMSTKPPKKSRLKRAGRAAPQGVPVPAPKDATPKKEKDASATAAGAEESASPGLTKRGLCESILVGGSVQSFVDFFYLTHRPDPRAASSLSAANATPPEIDVSGKEMSFIRDNLTTAEESRRKGDIPRVYNSYSNLALYFQSPEVRDPKTGVYFYEKCLEISKLTGDATGEMAANHSLGVVHQQMGHASKAGSGGAGHVMTSIQFHERHMHLAREHKALSEMELAAKELVKVYREYAEEKEREGSYDQAVEFYSKGLEAARASRDRAAEGVACHRLGKTYVAVDQAQTATNYLHEFERICKDLDDLQGQGSACAALAAAYQSIGDDDKAVQFLETYLAIASKTENLTAHGEACCALGVIHNKRGEYQKAVEHFEKNFEIARSILSSGAGETSLVDASKVFLGMARGNLMLGGYFHAIQFDIKSLLHWKNTRAPLPPAA</sequence>
<gene>
    <name evidence="8" type="ORF">TeGR_g11531</name>
</gene>
<evidence type="ECO:0000256" key="4">
    <source>
        <dbReference type="ARBA" id="ARBA00022803"/>
    </source>
</evidence>
<comment type="subcellular location">
    <subcellularLocation>
        <location evidence="1">Cytoplasm</location>
    </subcellularLocation>
</comment>
<dbReference type="PANTHER" id="PTHR46630:SF1">
    <property type="entry name" value="TETRATRICOPEPTIDE REPEAT PROTEIN 29"/>
    <property type="match status" value="1"/>
</dbReference>
<feature type="region of interest" description="Disordered" evidence="7">
    <location>
        <begin position="1"/>
        <end position="71"/>
    </location>
</feature>
<dbReference type="Proteomes" id="UP001165060">
    <property type="component" value="Unassembled WGS sequence"/>
</dbReference>
<dbReference type="InterPro" id="IPR051476">
    <property type="entry name" value="Bac_ResReg_Asp_Phosphatase"/>
</dbReference>
<organism evidence="8 9">
    <name type="scientific">Tetraparma gracilis</name>
    <dbReference type="NCBI Taxonomy" id="2962635"/>
    <lineage>
        <taxon>Eukaryota</taxon>
        <taxon>Sar</taxon>
        <taxon>Stramenopiles</taxon>
        <taxon>Ochrophyta</taxon>
        <taxon>Bolidophyceae</taxon>
        <taxon>Parmales</taxon>
        <taxon>Triparmaceae</taxon>
        <taxon>Tetraparma</taxon>
    </lineage>
</organism>
<evidence type="ECO:0000256" key="6">
    <source>
        <dbReference type="PROSITE-ProRule" id="PRU00339"/>
    </source>
</evidence>